<keyword evidence="8" id="KW-1185">Reference proteome</keyword>
<accession>A0A9P1GVD3</accession>
<proteinExistence type="predicted"/>
<keyword evidence="4" id="KW-0067">ATP-binding</keyword>
<keyword evidence="3" id="KW-0347">Helicase</keyword>
<dbReference type="GO" id="GO:0006281">
    <property type="term" value="P:DNA repair"/>
    <property type="evidence" value="ECO:0007669"/>
    <property type="project" value="TreeGrafter"/>
</dbReference>
<reference evidence="7" key="1">
    <citation type="submission" date="2022-11" db="EMBL/GenBank/DDBJ databases">
        <authorList>
            <person name="Scott C."/>
            <person name="Bruce N."/>
        </authorList>
    </citation>
    <scope>NUCLEOTIDE SEQUENCE</scope>
</reference>
<dbReference type="InterPro" id="IPR049730">
    <property type="entry name" value="SNF2/RAD54-like_C"/>
</dbReference>
<dbReference type="Proteomes" id="UP000838763">
    <property type="component" value="Unassembled WGS sequence"/>
</dbReference>
<dbReference type="SUPFAM" id="SSF52540">
    <property type="entry name" value="P-loop containing nucleoside triphosphate hydrolases"/>
    <property type="match status" value="1"/>
</dbReference>
<evidence type="ECO:0000256" key="5">
    <source>
        <dbReference type="SAM" id="MobiDB-lite"/>
    </source>
</evidence>
<dbReference type="OrthoDB" id="448448at2759"/>
<evidence type="ECO:0000313" key="7">
    <source>
        <dbReference type="EMBL" id="CAI4211309.1"/>
    </source>
</evidence>
<feature type="domain" description="Helicase C-terminal" evidence="6">
    <location>
        <begin position="6"/>
        <end position="53"/>
    </location>
</feature>
<sequence>MFRDDPTAKVLIASLLCGGQSLNITAANRVILTELWWNTPAEEQAFARVHRFGQTKEIHLVRLRCPGTRDDDILQMQASKDAELSSCLMSKKSSLVGRPIVDDEGTIIGIERPKEGGAPCDIDDELYSLASDGGDPASDSGDEALGFD</sequence>
<evidence type="ECO:0000256" key="4">
    <source>
        <dbReference type="ARBA" id="ARBA00022840"/>
    </source>
</evidence>
<dbReference type="GO" id="GO:0008094">
    <property type="term" value="F:ATP-dependent activity, acting on DNA"/>
    <property type="evidence" value="ECO:0007669"/>
    <property type="project" value="TreeGrafter"/>
</dbReference>
<keyword evidence="1" id="KW-0547">Nucleotide-binding</keyword>
<dbReference type="GO" id="GO:0004386">
    <property type="term" value="F:helicase activity"/>
    <property type="evidence" value="ECO:0007669"/>
    <property type="project" value="UniProtKB-KW"/>
</dbReference>
<keyword evidence="2" id="KW-0378">Hydrolase</keyword>
<dbReference type="CDD" id="cd18793">
    <property type="entry name" value="SF2_C_SNF"/>
    <property type="match status" value="1"/>
</dbReference>
<dbReference type="GO" id="GO:0016787">
    <property type="term" value="F:hydrolase activity"/>
    <property type="evidence" value="ECO:0007669"/>
    <property type="project" value="UniProtKB-KW"/>
</dbReference>
<dbReference type="GO" id="GO:0005524">
    <property type="term" value="F:ATP binding"/>
    <property type="evidence" value="ECO:0007669"/>
    <property type="project" value="UniProtKB-KW"/>
</dbReference>
<organism evidence="7 8">
    <name type="scientific">Parascedosporium putredinis</name>
    <dbReference type="NCBI Taxonomy" id="1442378"/>
    <lineage>
        <taxon>Eukaryota</taxon>
        <taxon>Fungi</taxon>
        <taxon>Dikarya</taxon>
        <taxon>Ascomycota</taxon>
        <taxon>Pezizomycotina</taxon>
        <taxon>Sordariomycetes</taxon>
        <taxon>Hypocreomycetidae</taxon>
        <taxon>Microascales</taxon>
        <taxon>Microascaceae</taxon>
        <taxon>Parascedosporium</taxon>
    </lineage>
</organism>
<dbReference type="InterPro" id="IPR027417">
    <property type="entry name" value="P-loop_NTPase"/>
</dbReference>
<evidence type="ECO:0000259" key="6">
    <source>
        <dbReference type="Pfam" id="PF00271"/>
    </source>
</evidence>
<dbReference type="GO" id="GO:0005634">
    <property type="term" value="C:nucleus"/>
    <property type="evidence" value="ECO:0007669"/>
    <property type="project" value="TreeGrafter"/>
</dbReference>
<dbReference type="InterPro" id="IPR001650">
    <property type="entry name" value="Helicase_C-like"/>
</dbReference>
<feature type="region of interest" description="Disordered" evidence="5">
    <location>
        <begin position="111"/>
        <end position="148"/>
    </location>
</feature>
<dbReference type="Pfam" id="PF00271">
    <property type="entry name" value="Helicase_C"/>
    <property type="match status" value="1"/>
</dbReference>
<dbReference type="EMBL" id="CALLCH030000001">
    <property type="protein sequence ID" value="CAI4211309.1"/>
    <property type="molecule type" value="Genomic_DNA"/>
</dbReference>
<evidence type="ECO:0000313" key="8">
    <source>
        <dbReference type="Proteomes" id="UP000838763"/>
    </source>
</evidence>
<gene>
    <name evidence="7" type="ORF">PPNO1_LOCUS1105</name>
</gene>
<dbReference type="AlphaFoldDB" id="A0A9P1GVD3"/>
<dbReference type="InterPro" id="IPR050628">
    <property type="entry name" value="SNF2_RAD54_helicase_TF"/>
</dbReference>
<dbReference type="PANTHER" id="PTHR45626">
    <property type="entry name" value="TRANSCRIPTION TERMINATION FACTOR 2-RELATED"/>
    <property type="match status" value="1"/>
</dbReference>
<dbReference type="Gene3D" id="3.40.50.300">
    <property type="entry name" value="P-loop containing nucleotide triphosphate hydrolases"/>
    <property type="match status" value="1"/>
</dbReference>
<evidence type="ECO:0000256" key="2">
    <source>
        <dbReference type="ARBA" id="ARBA00022801"/>
    </source>
</evidence>
<name>A0A9P1GVD3_9PEZI</name>
<feature type="compositionally biased region" description="Low complexity" evidence="5">
    <location>
        <begin position="130"/>
        <end position="139"/>
    </location>
</feature>
<comment type="caution">
    <text evidence="7">The sequence shown here is derived from an EMBL/GenBank/DDBJ whole genome shotgun (WGS) entry which is preliminary data.</text>
</comment>
<evidence type="ECO:0000256" key="1">
    <source>
        <dbReference type="ARBA" id="ARBA00022741"/>
    </source>
</evidence>
<evidence type="ECO:0000256" key="3">
    <source>
        <dbReference type="ARBA" id="ARBA00022806"/>
    </source>
</evidence>
<dbReference type="PANTHER" id="PTHR45626:SF17">
    <property type="entry name" value="HELICASE-LIKE TRANSCRIPTION FACTOR"/>
    <property type="match status" value="1"/>
</dbReference>
<protein>
    <recommendedName>
        <fullName evidence="6">Helicase C-terminal domain-containing protein</fullName>
    </recommendedName>
</protein>